<organism evidence="2">
    <name type="scientific">Cryptococcus bacillisporus CA1280</name>
    <dbReference type="NCBI Taxonomy" id="1296109"/>
    <lineage>
        <taxon>Eukaryota</taxon>
        <taxon>Fungi</taxon>
        <taxon>Dikarya</taxon>
        <taxon>Basidiomycota</taxon>
        <taxon>Agaricomycotina</taxon>
        <taxon>Tremellomycetes</taxon>
        <taxon>Tremellales</taxon>
        <taxon>Cryptococcaceae</taxon>
        <taxon>Cryptococcus</taxon>
        <taxon>Cryptococcus gattii species complex</taxon>
    </lineage>
</organism>
<evidence type="ECO:0000313" key="2">
    <source>
        <dbReference type="EMBL" id="KIR49446.1"/>
    </source>
</evidence>
<reference evidence="2" key="1">
    <citation type="submission" date="2015-01" db="EMBL/GenBank/DDBJ databases">
        <title>The Genome Sequence of Cryptococcus gattii CA1280.</title>
        <authorList>
            <consortium name="The Broad Institute Genomics Platform"/>
            <person name="Cuomo C."/>
            <person name="Litvintseva A."/>
            <person name="Chen Y."/>
            <person name="Heitman J."/>
            <person name="Sun S."/>
            <person name="Springer D."/>
            <person name="Dromer F."/>
            <person name="Young S."/>
            <person name="Zeng Q."/>
            <person name="Gargeya S."/>
            <person name="Abouelleil A."/>
            <person name="Alvarado L."/>
            <person name="Chapman S.B."/>
            <person name="Gainer-Dewar J."/>
            <person name="Goldberg J."/>
            <person name="Griggs A."/>
            <person name="Gujja S."/>
            <person name="Hansen M."/>
            <person name="Howarth C."/>
            <person name="Imamovic A."/>
            <person name="Larimer J."/>
            <person name="Murphy C."/>
            <person name="Naylor J."/>
            <person name="Pearson M."/>
            <person name="Priest M."/>
            <person name="Roberts A."/>
            <person name="Saif S."/>
            <person name="Shea T."/>
            <person name="Sykes S."/>
            <person name="Wortman J."/>
            <person name="Nusbaum C."/>
            <person name="Birren B."/>
        </authorList>
    </citation>
    <scope>NUCLEOTIDE SEQUENCE [LARGE SCALE GENOMIC DNA]</scope>
    <source>
        <strain evidence="2">CA1280</strain>
    </source>
</reference>
<sequence>MLSFIWRISMTLRPMVVNLLKSIKLQSALWQRASKALTNPFLSLLASPSVPPSLQSSTPPFRSPSGSRTDLSRVYFPTRADGHRPSVQRSWRQRQSLYTARHRPIPQEWSGRLCRGRQDPLGGGACEGRGAGAQVGN</sequence>
<feature type="region of interest" description="Disordered" evidence="1">
    <location>
        <begin position="49"/>
        <end position="70"/>
    </location>
</feature>
<proteinExistence type="predicted"/>
<accession>A0A0D0VQL4</accession>
<dbReference type="EMBL" id="KN847975">
    <property type="protein sequence ID" value="KIR49446.1"/>
    <property type="molecule type" value="Genomic_DNA"/>
</dbReference>
<feature type="compositionally biased region" description="Low complexity" evidence="1">
    <location>
        <begin position="49"/>
        <end position="60"/>
    </location>
</feature>
<dbReference type="AlphaFoldDB" id="A0A0D0VQL4"/>
<protein>
    <submittedName>
        <fullName evidence="2">Uncharacterized protein</fullName>
    </submittedName>
</protein>
<name>A0A0D0VQL4_CRYGA</name>
<dbReference type="HOGENOM" id="CLU_1865033_0_0_1"/>
<gene>
    <name evidence="2" type="ORF">I312_01601</name>
</gene>
<evidence type="ECO:0000256" key="1">
    <source>
        <dbReference type="SAM" id="MobiDB-lite"/>
    </source>
</evidence>